<dbReference type="EMBL" id="GL379790">
    <property type="protein sequence ID" value="EGT49651.1"/>
    <property type="molecule type" value="Genomic_DNA"/>
</dbReference>
<accession>G0MD00</accession>
<dbReference type="AlphaFoldDB" id="G0MD00"/>
<organism evidence="2">
    <name type="scientific">Caenorhabditis brenneri</name>
    <name type="common">Nematode worm</name>
    <dbReference type="NCBI Taxonomy" id="135651"/>
    <lineage>
        <taxon>Eukaryota</taxon>
        <taxon>Metazoa</taxon>
        <taxon>Ecdysozoa</taxon>
        <taxon>Nematoda</taxon>
        <taxon>Chromadorea</taxon>
        <taxon>Rhabditida</taxon>
        <taxon>Rhabditina</taxon>
        <taxon>Rhabditomorpha</taxon>
        <taxon>Rhabditoidea</taxon>
        <taxon>Rhabditidae</taxon>
        <taxon>Peloderinae</taxon>
        <taxon>Caenorhabditis</taxon>
    </lineage>
</organism>
<evidence type="ECO:0000313" key="1">
    <source>
        <dbReference type="EMBL" id="EGT49651.1"/>
    </source>
</evidence>
<dbReference type="HOGENOM" id="CLU_3225077_0_0_1"/>
<proteinExistence type="predicted"/>
<reference evidence="2" key="1">
    <citation type="submission" date="2011-07" db="EMBL/GenBank/DDBJ databases">
        <authorList>
            <consortium name="Caenorhabditis brenneri Sequencing and Analysis Consortium"/>
            <person name="Wilson R.K."/>
        </authorList>
    </citation>
    <scope>NUCLEOTIDE SEQUENCE [LARGE SCALE GENOMIC DNA]</scope>
    <source>
        <strain evidence="2">PB2801</strain>
    </source>
</reference>
<protein>
    <submittedName>
        <fullName evidence="1">Uncharacterized protein</fullName>
    </submittedName>
</protein>
<gene>
    <name evidence="1" type="ORF">CAEBREN_04457</name>
</gene>
<evidence type="ECO:0000313" key="2">
    <source>
        <dbReference type="Proteomes" id="UP000008068"/>
    </source>
</evidence>
<dbReference type="InParanoid" id="G0MD00"/>
<sequence length="44" mass="5066">MRAYFDTTNSSVITGAVAEIFAPSRSGHKRCNVLDDKYFEPKWR</sequence>
<name>G0MD00_CAEBE</name>
<dbReference type="Proteomes" id="UP000008068">
    <property type="component" value="Unassembled WGS sequence"/>
</dbReference>
<keyword evidence="2" id="KW-1185">Reference proteome</keyword>